<dbReference type="GO" id="GO:0016787">
    <property type="term" value="F:hydrolase activity"/>
    <property type="evidence" value="ECO:0007669"/>
    <property type="project" value="UniProtKB-KW"/>
</dbReference>
<reference evidence="3 4" key="1">
    <citation type="submission" date="2019-06" db="EMBL/GenBank/DDBJ databases">
        <title>Sequencing the genomes of 1000 actinobacteria strains.</title>
        <authorList>
            <person name="Klenk H.-P."/>
        </authorList>
    </citation>
    <scope>NUCLEOTIDE SEQUENCE [LARGE SCALE GENOMIC DNA]</scope>
    <source>
        <strain evidence="3 4">DSM 19560</strain>
    </source>
</reference>
<dbReference type="AlphaFoldDB" id="A0A561E3K8"/>
<dbReference type="Proteomes" id="UP000318297">
    <property type="component" value="Unassembled WGS sequence"/>
</dbReference>
<organism evidence="3 4">
    <name type="scientific">Rudaeicoccus suwonensis</name>
    <dbReference type="NCBI Taxonomy" id="657409"/>
    <lineage>
        <taxon>Bacteria</taxon>
        <taxon>Bacillati</taxon>
        <taxon>Actinomycetota</taxon>
        <taxon>Actinomycetes</taxon>
        <taxon>Micrococcales</taxon>
        <taxon>Dermacoccaceae</taxon>
        <taxon>Rudaeicoccus</taxon>
    </lineage>
</organism>
<protein>
    <submittedName>
        <fullName evidence="3">Pimeloyl-ACP methyl ester carboxylesterase</fullName>
    </submittedName>
</protein>
<dbReference type="SUPFAM" id="SSF53474">
    <property type="entry name" value="alpha/beta-Hydrolases"/>
    <property type="match status" value="1"/>
</dbReference>
<evidence type="ECO:0000313" key="3">
    <source>
        <dbReference type="EMBL" id="TWE10197.1"/>
    </source>
</evidence>
<dbReference type="InterPro" id="IPR029058">
    <property type="entry name" value="AB_hydrolase_fold"/>
</dbReference>
<dbReference type="OrthoDB" id="63519at2"/>
<gene>
    <name evidence="3" type="ORF">BKA23_2550</name>
</gene>
<dbReference type="InterPro" id="IPR050266">
    <property type="entry name" value="AB_hydrolase_sf"/>
</dbReference>
<name>A0A561E3K8_9MICO</name>
<keyword evidence="1" id="KW-0378">Hydrolase</keyword>
<dbReference type="GO" id="GO:0016020">
    <property type="term" value="C:membrane"/>
    <property type="evidence" value="ECO:0007669"/>
    <property type="project" value="TreeGrafter"/>
</dbReference>
<accession>A0A561E3K8</accession>
<evidence type="ECO:0000256" key="1">
    <source>
        <dbReference type="ARBA" id="ARBA00022801"/>
    </source>
</evidence>
<evidence type="ECO:0000313" key="4">
    <source>
        <dbReference type="Proteomes" id="UP000318297"/>
    </source>
</evidence>
<dbReference type="Pfam" id="PF00561">
    <property type="entry name" value="Abhydrolase_1"/>
    <property type="match status" value="1"/>
</dbReference>
<dbReference type="PANTHER" id="PTHR43798:SF31">
    <property type="entry name" value="AB HYDROLASE SUPERFAMILY PROTEIN YCLE"/>
    <property type="match status" value="1"/>
</dbReference>
<dbReference type="PRINTS" id="PR00111">
    <property type="entry name" value="ABHYDROLASE"/>
</dbReference>
<dbReference type="Gene3D" id="3.40.50.1820">
    <property type="entry name" value="alpha/beta hydrolase"/>
    <property type="match status" value="1"/>
</dbReference>
<comment type="caution">
    <text evidence="3">The sequence shown here is derived from an EMBL/GenBank/DDBJ whole genome shotgun (WGS) entry which is preliminary data.</text>
</comment>
<dbReference type="EMBL" id="VIVQ01000002">
    <property type="protein sequence ID" value="TWE10197.1"/>
    <property type="molecule type" value="Genomic_DNA"/>
</dbReference>
<dbReference type="PANTHER" id="PTHR43798">
    <property type="entry name" value="MONOACYLGLYCEROL LIPASE"/>
    <property type="match status" value="1"/>
</dbReference>
<dbReference type="RefSeq" id="WP_145228980.1">
    <property type="nucleotide sequence ID" value="NZ_VIVQ01000002.1"/>
</dbReference>
<sequence length="258" mass="27975">MARFEVHDATLDYTETGAGRAVFELHGLTSSRANSATTGMSFSSALAPDRRAIAYDARGHGRSTGRAVPEDYRWDRLADDLLTLMDALSPSETVDAVGASMGVGTILNAVTRRPDRFGRLVLVIPPTAWELRAAQSLVYADSADFIEQQGLRRFVAASRLLPPPPALGDLRSMPQPDVPEDLLPSLFRGAGMSDLPAPEAVSQIEQPVLILAWVDDPGHPMQVAELLFDLLPDVELNVARTPDDLRAWPQMAADHLAD</sequence>
<feature type="domain" description="AB hydrolase-1" evidence="2">
    <location>
        <begin position="25"/>
        <end position="128"/>
    </location>
</feature>
<evidence type="ECO:0000259" key="2">
    <source>
        <dbReference type="Pfam" id="PF00561"/>
    </source>
</evidence>
<dbReference type="InterPro" id="IPR000073">
    <property type="entry name" value="AB_hydrolase_1"/>
</dbReference>
<keyword evidence="4" id="KW-1185">Reference proteome</keyword>
<proteinExistence type="predicted"/>